<name>A0ABT4VV12_9HYPH</name>
<evidence type="ECO:0000256" key="2">
    <source>
        <dbReference type="SAM" id="Phobius"/>
    </source>
</evidence>
<feature type="transmembrane region" description="Helical" evidence="2">
    <location>
        <begin position="472"/>
        <end position="495"/>
    </location>
</feature>
<proteinExistence type="predicted"/>
<protein>
    <submittedName>
        <fullName evidence="3">Efflux RND transporter permease subunit</fullName>
    </submittedName>
</protein>
<keyword evidence="2" id="KW-0472">Membrane</keyword>
<feature type="coiled-coil region" evidence="1">
    <location>
        <begin position="682"/>
        <end position="709"/>
    </location>
</feature>
<dbReference type="Pfam" id="PF00873">
    <property type="entry name" value="ACR_tran"/>
    <property type="match status" value="2"/>
</dbReference>
<organism evidence="3 4">
    <name type="scientific">Hoeflea poritis</name>
    <dbReference type="NCBI Taxonomy" id="2993659"/>
    <lineage>
        <taxon>Bacteria</taxon>
        <taxon>Pseudomonadati</taxon>
        <taxon>Pseudomonadota</taxon>
        <taxon>Alphaproteobacteria</taxon>
        <taxon>Hyphomicrobiales</taxon>
        <taxon>Rhizobiaceae</taxon>
        <taxon>Hoeflea</taxon>
    </lineage>
</organism>
<feature type="transmembrane region" description="Helical" evidence="2">
    <location>
        <begin position="971"/>
        <end position="990"/>
    </location>
</feature>
<dbReference type="Gene3D" id="3.30.70.1320">
    <property type="entry name" value="Multidrug efflux transporter AcrB pore domain like"/>
    <property type="match status" value="1"/>
</dbReference>
<dbReference type="SUPFAM" id="SSF82714">
    <property type="entry name" value="Multidrug efflux transporter AcrB TolC docking domain, DN and DC subdomains"/>
    <property type="match status" value="2"/>
</dbReference>
<dbReference type="SUPFAM" id="SSF82866">
    <property type="entry name" value="Multidrug efflux transporter AcrB transmembrane domain"/>
    <property type="match status" value="2"/>
</dbReference>
<dbReference type="InterPro" id="IPR001036">
    <property type="entry name" value="Acrflvin-R"/>
</dbReference>
<dbReference type="Proteomes" id="UP001148313">
    <property type="component" value="Unassembled WGS sequence"/>
</dbReference>
<gene>
    <name evidence="3" type="ORF">OOZ53_21965</name>
</gene>
<evidence type="ECO:0000256" key="1">
    <source>
        <dbReference type="SAM" id="Coils"/>
    </source>
</evidence>
<feature type="transmembrane region" description="Helical" evidence="2">
    <location>
        <begin position="1023"/>
        <end position="1044"/>
    </location>
</feature>
<feature type="transmembrane region" description="Helical" evidence="2">
    <location>
        <begin position="997"/>
        <end position="1017"/>
    </location>
</feature>
<keyword evidence="2" id="KW-0812">Transmembrane</keyword>
<reference evidence="3" key="1">
    <citation type="submission" date="2022-11" db="EMBL/GenBank/DDBJ databases">
        <title>Hoeflea poritis sp. nov., isolated from scleractinian coral Porites lutea.</title>
        <authorList>
            <person name="Zhang G."/>
            <person name="Wei Q."/>
            <person name="Cai L."/>
        </authorList>
    </citation>
    <scope>NUCLEOTIDE SEQUENCE</scope>
    <source>
        <strain evidence="3">E7-10</strain>
    </source>
</reference>
<feature type="transmembrane region" description="Helical" evidence="2">
    <location>
        <begin position="1100"/>
        <end position="1123"/>
    </location>
</feature>
<keyword evidence="2" id="KW-1133">Transmembrane helix</keyword>
<feature type="transmembrane region" description="Helical" evidence="2">
    <location>
        <begin position="345"/>
        <end position="366"/>
    </location>
</feature>
<dbReference type="Gene3D" id="3.30.2090.10">
    <property type="entry name" value="Multidrug efflux transporter AcrB TolC docking domain, DN and DC subdomains"/>
    <property type="match status" value="2"/>
</dbReference>
<feature type="transmembrane region" description="Helical" evidence="2">
    <location>
        <begin position="632"/>
        <end position="652"/>
    </location>
</feature>
<dbReference type="PANTHER" id="PTHR32063:SF33">
    <property type="entry name" value="RND SUPERFAMILY EFFLUX PUMP PERMEASE COMPONENT"/>
    <property type="match status" value="1"/>
</dbReference>
<keyword evidence="1" id="KW-0175">Coiled coil</keyword>
<dbReference type="Gene3D" id="1.20.1640.10">
    <property type="entry name" value="Multidrug efflux transporter AcrB transmembrane domain"/>
    <property type="match status" value="4"/>
</dbReference>
<accession>A0ABT4VV12</accession>
<feature type="transmembrane region" description="Helical" evidence="2">
    <location>
        <begin position="516"/>
        <end position="535"/>
    </location>
</feature>
<evidence type="ECO:0000313" key="3">
    <source>
        <dbReference type="EMBL" id="MDA4848040.1"/>
    </source>
</evidence>
<dbReference type="Gene3D" id="3.30.70.1430">
    <property type="entry name" value="Multidrug efflux transporter AcrB pore domain"/>
    <property type="match status" value="2"/>
</dbReference>
<feature type="transmembrane region" description="Helical" evidence="2">
    <location>
        <begin position="399"/>
        <end position="419"/>
    </location>
</feature>
<feature type="transmembrane region" description="Helical" evidence="2">
    <location>
        <begin position="33"/>
        <end position="52"/>
    </location>
</feature>
<dbReference type="PANTHER" id="PTHR32063">
    <property type="match status" value="1"/>
</dbReference>
<dbReference type="RefSeq" id="WP_271091885.1">
    <property type="nucleotide sequence ID" value="NZ_JAPJZH010000018.1"/>
</dbReference>
<feature type="transmembrane region" description="Helical" evidence="2">
    <location>
        <begin position="559"/>
        <end position="582"/>
    </location>
</feature>
<dbReference type="EMBL" id="JAPJZH010000018">
    <property type="protein sequence ID" value="MDA4848040.1"/>
    <property type="molecule type" value="Genomic_DNA"/>
</dbReference>
<dbReference type="Gene3D" id="3.30.70.1440">
    <property type="entry name" value="Multidrug efflux transporter AcrB pore domain"/>
    <property type="match status" value="1"/>
</dbReference>
<dbReference type="InterPro" id="IPR027463">
    <property type="entry name" value="AcrB_DN_DC_subdom"/>
</dbReference>
<evidence type="ECO:0000313" key="4">
    <source>
        <dbReference type="Proteomes" id="UP001148313"/>
    </source>
</evidence>
<feature type="transmembrane region" description="Helical" evidence="2">
    <location>
        <begin position="448"/>
        <end position="466"/>
    </location>
</feature>
<sequence>MAERGVRQAIENAAEDLRGSGGLVRTFIRHPNAANLLMMLMILLGVFSILQINTQFFPSVDRPRIDISLSWSGASAEDIEANLLAVIEPEVRFVEGVDVMTSTAREGSGSIRLEFEDGSDMQKALSDVEAAVTGVSTLPDDADTPSVSKASFFDRIASLSVGGSAPEAIKREWAKHIRDELIARGIDKIDFTALRDREIRIDIPERELRRLGLTINDVSRSVADNSSDLPSGTLEGAVERQLRSLADAESPQTLGNIEVVSFASGEKVRIKDIADVSNGFDTSETRGFTGGNVAIEIDVRRAATADTLRTARILNEYLEELRPQLPHNIEIKTYEVSSDRLLERIMLLVKNGLGGLVLVVVILFLFLDARIAFWVAAGIPVALLATVGFMFISGQTINMISLFGLIMMLGIIVDDAIVVGEHTYTRLQMGDDPMTAAENGVAMMIKPVLAAMTTTIAAFAPMLLISDTIGQIMGVLPLVAMAVIVASLLECFYVLPGHLAHALERQRGPRWSYWRQFFFAFVAVFVMTVATAPYSPLMDRASDGSAIGNWLTGFRDLPLPLRLILVAGCALVVAMVIEYLILGLRRTFASRSAAQSSDVSLHQRGFRGWFDRNFSRFRDGPFNALVTLSFRWRYVTVSIAIGLALVLAIGLMQGKRVEFVFFPSPEAENIRGNISFIAGLPEEDAIKAIEKVEEAFRKAEQELTGGEEALAESIFVMFSKASRFGGTSATIKVQLTSSETRTVRTPDIVRAWRQAVPDVAGVSRFSIFQSRGGPPGRDIDIELRGDRIADLKAAATEMIPILGSISGVSGADDNLPYGKPELVVEMLPRGAALGFTADDIGRQLRNAFDGQIPFRFARGDDEVTVRVSQIMRVGGTAALRNFELRSPTGDFVPLTEVARLTERQGFAYISRKDGKTKISVTGDIDNEVNTTDGVIEELEASGVIAQIAARYGIDYRYGGRSEEQKNAFADLRLGMIVALSVIYIILAWVFASYARPLAVMLIIPFGVVGAVFGHWVMGFQLTILSWIGLLGLSGILVNDSIILVTRLEERLRQGEDLVSAATGASRDRLRAVLLTSLTTIGGLLPLLFETSLQAQFLMPMAITIVFGLAMATLLVLFLVPALMGIGSDIRSAFVAIFGHQPRTDSA</sequence>
<keyword evidence="4" id="KW-1185">Reference proteome</keyword>
<feature type="transmembrane region" description="Helical" evidence="2">
    <location>
        <begin position="1071"/>
        <end position="1088"/>
    </location>
</feature>
<dbReference type="PRINTS" id="PR00702">
    <property type="entry name" value="ACRIFLAVINRP"/>
</dbReference>
<feature type="transmembrane region" description="Helical" evidence="2">
    <location>
        <begin position="373"/>
        <end position="393"/>
    </location>
</feature>
<dbReference type="SUPFAM" id="SSF82693">
    <property type="entry name" value="Multidrug efflux transporter AcrB pore domain, PN1, PN2, PC1 and PC2 subdomains"/>
    <property type="match status" value="1"/>
</dbReference>
<comment type="caution">
    <text evidence="3">The sequence shown here is derived from an EMBL/GenBank/DDBJ whole genome shotgun (WGS) entry which is preliminary data.</text>
</comment>